<accession>A0A1S7TIX8</accession>
<gene>
    <name evidence="1" type="ORF">AGR7A_Cc120077</name>
</gene>
<name>A0A1S7TIX8_9HYPH</name>
<dbReference type="AlphaFoldDB" id="A0A1S7TIX8"/>
<dbReference type="EMBL" id="FCNP01000004">
    <property type="protein sequence ID" value="CVI54563.1"/>
    <property type="molecule type" value="Genomic_DNA"/>
</dbReference>
<proteinExistence type="predicted"/>
<evidence type="ECO:0000313" key="2">
    <source>
        <dbReference type="Proteomes" id="UP000192140"/>
    </source>
</evidence>
<comment type="caution">
    <text evidence="1">The sequence shown here is derived from an EMBL/GenBank/DDBJ whole genome shotgun (WGS) entry which is preliminary data.</text>
</comment>
<protein>
    <submittedName>
        <fullName evidence="1">Uncharacterized protein</fullName>
    </submittedName>
</protein>
<evidence type="ECO:0000313" key="1">
    <source>
        <dbReference type="EMBL" id="CVI54563.1"/>
    </source>
</evidence>
<dbReference type="Proteomes" id="UP000192140">
    <property type="component" value="Unassembled WGS sequence"/>
</dbReference>
<reference evidence="1" key="1">
    <citation type="submission" date="2016-01" db="EMBL/GenBank/DDBJ databases">
        <authorList>
            <person name="Regsiter A."/>
            <person name="william w."/>
        </authorList>
    </citation>
    <scope>NUCLEOTIDE SEQUENCE</scope>
    <source>
        <strain evidence="1">NCPPB 1641</strain>
    </source>
</reference>
<dbReference type="RefSeq" id="WP_080851299.1">
    <property type="nucleotide sequence ID" value="NZ_LT009775.1"/>
</dbReference>
<keyword evidence="2" id="KW-1185">Reference proteome</keyword>
<organism evidence="1 2">
    <name type="scientific">Agrobacterium deltaense NCPPB 1641</name>
    <dbReference type="NCBI Taxonomy" id="1183425"/>
    <lineage>
        <taxon>Bacteria</taxon>
        <taxon>Pseudomonadati</taxon>
        <taxon>Pseudomonadota</taxon>
        <taxon>Alphaproteobacteria</taxon>
        <taxon>Hyphomicrobiales</taxon>
        <taxon>Rhizobiaceae</taxon>
        <taxon>Rhizobium/Agrobacterium group</taxon>
        <taxon>Agrobacterium</taxon>
    </lineage>
</organism>
<sequence length="101" mass="11636">MTDIMTGFQNQVWRIQKMDGYTVVSEEFLPWSKASEEDILRLLEDRAKKELTPREIRDAPQLFQAKDMTGNGKRLIYTAGENPHHVASLWRLDELDAGTSV</sequence>